<dbReference type="GO" id="GO:0003700">
    <property type="term" value="F:DNA-binding transcription factor activity"/>
    <property type="evidence" value="ECO:0007669"/>
    <property type="project" value="InterPro"/>
</dbReference>
<dbReference type="Pfam" id="PF12833">
    <property type="entry name" value="HTH_18"/>
    <property type="match status" value="1"/>
</dbReference>
<dbReference type="PANTHER" id="PTHR43280">
    <property type="entry name" value="ARAC-FAMILY TRANSCRIPTIONAL REGULATOR"/>
    <property type="match status" value="1"/>
</dbReference>
<organism evidence="7 8">
    <name type="scientific">Cohnella xylanilytica</name>
    <dbReference type="NCBI Taxonomy" id="557555"/>
    <lineage>
        <taxon>Bacteria</taxon>
        <taxon>Bacillati</taxon>
        <taxon>Bacillota</taxon>
        <taxon>Bacilli</taxon>
        <taxon>Bacillales</taxon>
        <taxon>Paenibacillaceae</taxon>
        <taxon>Cohnella</taxon>
    </lineage>
</organism>
<keyword evidence="1" id="KW-0805">Transcription regulation</keyword>
<keyword evidence="2" id="KW-0238">DNA-binding</keyword>
<dbReference type="SUPFAM" id="SSF52172">
    <property type="entry name" value="CheY-like"/>
    <property type="match status" value="1"/>
</dbReference>
<dbReference type="PROSITE" id="PS01124">
    <property type="entry name" value="HTH_ARAC_FAMILY_2"/>
    <property type="match status" value="1"/>
</dbReference>
<feature type="modified residue" description="4-aspartylphosphate" evidence="4">
    <location>
        <position position="56"/>
    </location>
</feature>
<dbReference type="PRINTS" id="PR00032">
    <property type="entry name" value="HTHARAC"/>
</dbReference>
<evidence type="ECO:0000256" key="1">
    <source>
        <dbReference type="ARBA" id="ARBA00023015"/>
    </source>
</evidence>
<dbReference type="InterPro" id="IPR018060">
    <property type="entry name" value="HTH_AraC"/>
</dbReference>
<proteinExistence type="predicted"/>
<name>A0A841U4J6_9BACL</name>
<dbReference type="InterPro" id="IPR020449">
    <property type="entry name" value="Tscrpt_reg_AraC-type_HTH"/>
</dbReference>
<sequence>MKMKVIMVDDEILALEHLKSLIDWDTLGYELTGCFTNPKKALSFAIENKPHLLIADIRMPIMDGLELARQSQAAGLSPRIVLLTSHKEFEYAKEAMKLGISDYWVKHETDAPTLARELERLRKELLDASEVRAAVRKQLLGELLAGRTLTPDQWRTIAGDRANAETLRLLAVRKDKPLAVIPEAAAFGGGAAPLEPGPPEEAEDEDDCLAPVASLVAGDAVCVLLAMRGTRSELRARERLHAVADRLRAAFERLNGGRASVAVSSPVRDWRKLPEAYAEASRLLERSAFGRYGGVLFQDDETAPAAPQPDGRGPDAEPHLAALDEAVRRRDQAAAAEAINRLFASLSAAGDLAALTESCRRLVATLNRLGAEGGLPSVAQSWNEGRIDARRWMRPDDVRAWFLERYELALNATGSAAAYSRKVRQALDYMRERYAEEVTSDAIAEHIGISKDHLRHLFKEETGETVLDALTRIRIDEAKRLLRDGSLKIYEIAERVGYRNGQYFSQVFRKATGMNPLEYAERRE</sequence>
<dbReference type="Gene3D" id="3.40.50.2300">
    <property type="match status" value="1"/>
</dbReference>
<dbReference type="PROSITE" id="PS50110">
    <property type="entry name" value="RESPONSE_REGULATORY"/>
    <property type="match status" value="1"/>
</dbReference>
<keyword evidence="4" id="KW-0597">Phosphoprotein</keyword>
<dbReference type="SMART" id="SM00448">
    <property type="entry name" value="REC"/>
    <property type="match status" value="1"/>
</dbReference>
<dbReference type="InterPro" id="IPR011006">
    <property type="entry name" value="CheY-like_superfamily"/>
</dbReference>
<dbReference type="CDD" id="cd17536">
    <property type="entry name" value="REC_YesN-like"/>
    <property type="match status" value="1"/>
</dbReference>
<dbReference type="GO" id="GO:0043565">
    <property type="term" value="F:sequence-specific DNA binding"/>
    <property type="evidence" value="ECO:0007669"/>
    <property type="project" value="InterPro"/>
</dbReference>
<dbReference type="InterPro" id="IPR018062">
    <property type="entry name" value="HTH_AraC-typ_CS"/>
</dbReference>
<protein>
    <submittedName>
        <fullName evidence="7">Helix-turn-helix domain-containing protein</fullName>
    </submittedName>
</protein>
<dbReference type="InterPro" id="IPR009057">
    <property type="entry name" value="Homeodomain-like_sf"/>
</dbReference>
<dbReference type="PANTHER" id="PTHR43280:SF28">
    <property type="entry name" value="HTH-TYPE TRANSCRIPTIONAL ACTIVATOR RHAS"/>
    <property type="match status" value="1"/>
</dbReference>
<dbReference type="Proteomes" id="UP000553776">
    <property type="component" value="Unassembled WGS sequence"/>
</dbReference>
<dbReference type="SMART" id="SM00342">
    <property type="entry name" value="HTH_ARAC"/>
    <property type="match status" value="1"/>
</dbReference>
<dbReference type="EMBL" id="JACJVR010000062">
    <property type="protein sequence ID" value="MBB6692914.1"/>
    <property type="molecule type" value="Genomic_DNA"/>
</dbReference>
<dbReference type="SUPFAM" id="SSF46689">
    <property type="entry name" value="Homeodomain-like"/>
    <property type="match status" value="2"/>
</dbReference>
<gene>
    <name evidence="7" type="ORF">H7B90_16010</name>
</gene>
<evidence type="ECO:0000256" key="2">
    <source>
        <dbReference type="ARBA" id="ARBA00023125"/>
    </source>
</evidence>
<dbReference type="Gene3D" id="1.10.10.60">
    <property type="entry name" value="Homeodomain-like"/>
    <property type="match status" value="2"/>
</dbReference>
<reference evidence="7 8" key="1">
    <citation type="submission" date="2020-08" db="EMBL/GenBank/DDBJ databases">
        <title>Cohnella phylogeny.</title>
        <authorList>
            <person name="Dunlap C."/>
        </authorList>
    </citation>
    <scope>NUCLEOTIDE SEQUENCE [LARGE SCALE GENOMIC DNA]</scope>
    <source>
        <strain evidence="7 8">DSM 25239</strain>
    </source>
</reference>
<accession>A0A841U4J6</accession>
<dbReference type="InterPro" id="IPR001789">
    <property type="entry name" value="Sig_transdc_resp-reg_receiver"/>
</dbReference>
<evidence type="ECO:0000259" key="6">
    <source>
        <dbReference type="PROSITE" id="PS50110"/>
    </source>
</evidence>
<evidence type="ECO:0000256" key="3">
    <source>
        <dbReference type="ARBA" id="ARBA00023163"/>
    </source>
</evidence>
<dbReference type="PROSITE" id="PS00041">
    <property type="entry name" value="HTH_ARAC_FAMILY_1"/>
    <property type="match status" value="1"/>
</dbReference>
<evidence type="ECO:0000256" key="4">
    <source>
        <dbReference type="PROSITE-ProRule" id="PRU00169"/>
    </source>
</evidence>
<feature type="domain" description="HTH araC/xylS-type" evidence="5">
    <location>
        <begin position="424"/>
        <end position="522"/>
    </location>
</feature>
<dbReference type="Pfam" id="PF00072">
    <property type="entry name" value="Response_reg"/>
    <property type="match status" value="1"/>
</dbReference>
<dbReference type="AlphaFoldDB" id="A0A841U4J6"/>
<evidence type="ECO:0000313" key="8">
    <source>
        <dbReference type="Proteomes" id="UP000553776"/>
    </source>
</evidence>
<feature type="domain" description="Response regulatory" evidence="6">
    <location>
        <begin position="4"/>
        <end position="121"/>
    </location>
</feature>
<keyword evidence="8" id="KW-1185">Reference proteome</keyword>
<comment type="caution">
    <text evidence="7">The sequence shown here is derived from an EMBL/GenBank/DDBJ whole genome shotgun (WGS) entry which is preliminary data.</text>
</comment>
<dbReference type="GO" id="GO:0000160">
    <property type="term" value="P:phosphorelay signal transduction system"/>
    <property type="evidence" value="ECO:0007669"/>
    <property type="project" value="InterPro"/>
</dbReference>
<evidence type="ECO:0000259" key="5">
    <source>
        <dbReference type="PROSITE" id="PS01124"/>
    </source>
</evidence>
<keyword evidence="3" id="KW-0804">Transcription</keyword>
<evidence type="ECO:0000313" key="7">
    <source>
        <dbReference type="EMBL" id="MBB6692914.1"/>
    </source>
</evidence>